<evidence type="ECO:0000313" key="2">
    <source>
        <dbReference type="EMBL" id="CAF1644938.1"/>
    </source>
</evidence>
<dbReference type="EMBL" id="CAJNOR010009470">
    <property type="protein sequence ID" value="CAF1644938.1"/>
    <property type="molecule type" value="Genomic_DNA"/>
</dbReference>
<evidence type="ECO:0000313" key="3">
    <source>
        <dbReference type="Proteomes" id="UP000663828"/>
    </source>
</evidence>
<evidence type="ECO:0000313" key="4">
    <source>
        <dbReference type="Proteomes" id="UP000663852"/>
    </source>
</evidence>
<dbReference type="AlphaFoldDB" id="A0A815J8H4"/>
<accession>A0A815J8H4</accession>
<dbReference type="Proteomes" id="UP000663852">
    <property type="component" value="Unassembled WGS sequence"/>
</dbReference>
<sequence length="215" mass="25554">MRVQERWKRQAEREQAILKRQRVGLENIETWEQKHWKSRLKKDKDDVDRRPNPEHVHDRCYCTSCYGSERNDVLFAGGAHYVIPRGWIRLGVCVHQVKQEHFWRSITRWFHLTHSSCGHISGQYFIYTSSTIAYADLPVYAPSYDFTSNEVNRYKVKFALVCRQDPELMNSQAETMDSQSRRICPHIPYSDIEYFIKARASLVTYDLLLHMKPIN</sequence>
<organism evidence="1 4">
    <name type="scientific">Adineta ricciae</name>
    <name type="common">Rotifer</name>
    <dbReference type="NCBI Taxonomy" id="249248"/>
    <lineage>
        <taxon>Eukaryota</taxon>
        <taxon>Metazoa</taxon>
        <taxon>Spiralia</taxon>
        <taxon>Gnathifera</taxon>
        <taxon>Rotifera</taxon>
        <taxon>Eurotatoria</taxon>
        <taxon>Bdelloidea</taxon>
        <taxon>Adinetida</taxon>
        <taxon>Adinetidae</taxon>
        <taxon>Adineta</taxon>
    </lineage>
</organism>
<reference evidence="1" key="1">
    <citation type="submission" date="2021-02" db="EMBL/GenBank/DDBJ databases">
        <authorList>
            <person name="Nowell W R."/>
        </authorList>
    </citation>
    <scope>NUCLEOTIDE SEQUENCE</scope>
</reference>
<dbReference type="OrthoDB" id="49113at2759"/>
<dbReference type="Proteomes" id="UP000663828">
    <property type="component" value="Unassembled WGS sequence"/>
</dbReference>
<name>A0A815J8H4_ADIRI</name>
<proteinExistence type="predicted"/>
<comment type="caution">
    <text evidence="1">The sequence shown here is derived from an EMBL/GenBank/DDBJ whole genome shotgun (WGS) entry which is preliminary data.</text>
</comment>
<keyword evidence="3" id="KW-1185">Reference proteome</keyword>
<evidence type="ECO:0000313" key="1">
    <source>
        <dbReference type="EMBL" id="CAF1373377.1"/>
    </source>
</evidence>
<dbReference type="EMBL" id="CAJNOJ010000290">
    <property type="protein sequence ID" value="CAF1373377.1"/>
    <property type="molecule type" value="Genomic_DNA"/>
</dbReference>
<gene>
    <name evidence="1" type="ORF">EDS130_LOCUS34508</name>
    <name evidence="2" type="ORF">XAT740_LOCUS53968</name>
</gene>
<protein>
    <submittedName>
        <fullName evidence="1">Uncharacterized protein</fullName>
    </submittedName>
</protein>